<keyword evidence="3" id="KW-1185">Reference proteome</keyword>
<keyword evidence="1" id="KW-0472">Membrane</keyword>
<dbReference type="AlphaFoldDB" id="A0A8K0L898"/>
<comment type="caution">
    <text evidence="2">The sequence shown here is derived from an EMBL/GenBank/DDBJ whole genome shotgun (WGS) entry which is preliminary data.</text>
</comment>
<organism evidence="2 3">
    <name type="scientific">Elsinoe batatas</name>
    <dbReference type="NCBI Taxonomy" id="2601811"/>
    <lineage>
        <taxon>Eukaryota</taxon>
        <taxon>Fungi</taxon>
        <taxon>Dikarya</taxon>
        <taxon>Ascomycota</taxon>
        <taxon>Pezizomycotina</taxon>
        <taxon>Dothideomycetes</taxon>
        <taxon>Dothideomycetidae</taxon>
        <taxon>Myriangiales</taxon>
        <taxon>Elsinoaceae</taxon>
        <taxon>Elsinoe</taxon>
    </lineage>
</organism>
<feature type="transmembrane region" description="Helical" evidence="1">
    <location>
        <begin position="78"/>
        <end position="100"/>
    </location>
</feature>
<proteinExistence type="predicted"/>
<dbReference type="Proteomes" id="UP000809789">
    <property type="component" value="Unassembled WGS sequence"/>
</dbReference>
<evidence type="ECO:0000313" key="3">
    <source>
        <dbReference type="Proteomes" id="UP000809789"/>
    </source>
</evidence>
<evidence type="ECO:0000256" key="1">
    <source>
        <dbReference type="SAM" id="Phobius"/>
    </source>
</evidence>
<feature type="transmembrane region" description="Helical" evidence="1">
    <location>
        <begin position="131"/>
        <end position="157"/>
    </location>
</feature>
<dbReference type="EMBL" id="JAESVG020000003">
    <property type="protein sequence ID" value="KAG8629305.1"/>
    <property type="molecule type" value="Genomic_DNA"/>
</dbReference>
<feature type="transmembrane region" description="Helical" evidence="1">
    <location>
        <begin position="44"/>
        <end position="66"/>
    </location>
</feature>
<accession>A0A8K0L898</accession>
<keyword evidence="1" id="KW-1133">Transmembrane helix</keyword>
<dbReference type="PROSITE" id="PS51257">
    <property type="entry name" value="PROKAR_LIPOPROTEIN"/>
    <property type="match status" value="1"/>
</dbReference>
<name>A0A8K0L898_9PEZI</name>
<keyword evidence="1" id="KW-0812">Transmembrane</keyword>
<reference evidence="2" key="1">
    <citation type="submission" date="2021-07" db="EMBL/GenBank/DDBJ databases">
        <title>Elsinoe batatas strain:CRI-CJ2 Genome sequencing and assembly.</title>
        <authorList>
            <person name="Huang L."/>
        </authorList>
    </citation>
    <scope>NUCLEOTIDE SEQUENCE</scope>
    <source>
        <strain evidence="2">CRI-CJ2</strain>
    </source>
</reference>
<protein>
    <submittedName>
        <fullName evidence="2">Uncharacterized protein</fullName>
    </submittedName>
</protein>
<feature type="transmembrane region" description="Helical" evidence="1">
    <location>
        <begin position="12"/>
        <end position="38"/>
    </location>
</feature>
<sequence>MPRPRAGESCGATFLVIFRFITIFIALAAFACLIWLAIARKITYFATYAAPLLSVGVNLAEIIPLLNRKRSIRRPNPTVAVILDVFIWLFCAGVMIEAVVRTYATNFNDMDLSSSNYPLDKNDYRYTHSSALAFIVLLLLAAVGGLHLIFTIVNCVYCCARRRDMRKVEQEPIRMVPSQYQNPPPHFAQTGPRYG</sequence>
<dbReference type="OrthoDB" id="3904877at2759"/>
<gene>
    <name evidence="2" type="ORF">KVT40_003170</name>
</gene>
<evidence type="ECO:0000313" key="2">
    <source>
        <dbReference type="EMBL" id="KAG8629305.1"/>
    </source>
</evidence>